<comment type="caution">
    <text evidence="1">The sequence shown here is derived from an EMBL/GenBank/DDBJ whole genome shotgun (WGS) entry which is preliminary data.</text>
</comment>
<gene>
    <name evidence="1" type="ORF">M9Y10_019718</name>
</gene>
<organism evidence="1 2">
    <name type="scientific">Tritrichomonas musculus</name>
    <dbReference type="NCBI Taxonomy" id="1915356"/>
    <lineage>
        <taxon>Eukaryota</taxon>
        <taxon>Metamonada</taxon>
        <taxon>Parabasalia</taxon>
        <taxon>Tritrichomonadida</taxon>
        <taxon>Tritrichomonadidae</taxon>
        <taxon>Tritrichomonas</taxon>
    </lineage>
</organism>
<proteinExistence type="predicted"/>
<evidence type="ECO:0008006" key="3">
    <source>
        <dbReference type="Google" id="ProtNLM"/>
    </source>
</evidence>
<name>A0ABR2HH78_9EUKA</name>
<protein>
    <recommendedName>
        <fullName evidence="3">Initiator binding domain-containing protein</fullName>
    </recommendedName>
</protein>
<evidence type="ECO:0000313" key="1">
    <source>
        <dbReference type="EMBL" id="KAK8847136.1"/>
    </source>
</evidence>
<evidence type="ECO:0000313" key="2">
    <source>
        <dbReference type="Proteomes" id="UP001470230"/>
    </source>
</evidence>
<sequence length="267" mass="31309">MRRIREVKQNKKYKNCEIGKTLSNIRREKVHQLSSDNCLNQCVSNENGTINVLTAHDHFSKVILTNLDYNRKRLPRGRRYPNDVIDFFFLIKFGPNSYNHLRWIYPIPSIQTLYKRKRNCIKEINNQIIDKGNSNKIINSCLGYTNSKIPVILSMDAIEIALFQKVDSKIKNIFILFMIPLNIFMKPFVIKALPHETGKANKKTVAMLNGIIKELFNDELPISLQYKAVDGDPGYNKEFDFEFTFLFEYFSKHEIEGLFQLTDICEW</sequence>
<accession>A0ABR2HH78</accession>
<dbReference type="EMBL" id="JAPFFF010000028">
    <property type="protein sequence ID" value="KAK8847136.1"/>
    <property type="molecule type" value="Genomic_DNA"/>
</dbReference>
<dbReference type="Proteomes" id="UP001470230">
    <property type="component" value="Unassembled WGS sequence"/>
</dbReference>
<keyword evidence="2" id="KW-1185">Reference proteome</keyword>
<reference evidence="1 2" key="1">
    <citation type="submission" date="2024-04" db="EMBL/GenBank/DDBJ databases">
        <title>Tritrichomonas musculus Genome.</title>
        <authorList>
            <person name="Alves-Ferreira E."/>
            <person name="Grigg M."/>
            <person name="Lorenzi H."/>
            <person name="Galac M."/>
        </authorList>
    </citation>
    <scope>NUCLEOTIDE SEQUENCE [LARGE SCALE GENOMIC DNA]</scope>
    <source>
        <strain evidence="1 2">EAF2021</strain>
    </source>
</reference>